<reference evidence="1" key="1">
    <citation type="journal article" date="2014" name="Front. Microbiol.">
        <title>High frequency of phylogenetically diverse reductive dehalogenase-homologous genes in deep subseafloor sedimentary metagenomes.</title>
        <authorList>
            <person name="Kawai M."/>
            <person name="Futagami T."/>
            <person name="Toyoda A."/>
            <person name="Takaki Y."/>
            <person name="Nishi S."/>
            <person name="Hori S."/>
            <person name="Arai W."/>
            <person name="Tsubouchi T."/>
            <person name="Morono Y."/>
            <person name="Uchiyama I."/>
            <person name="Ito T."/>
            <person name="Fujiyama A."/>
            <person name="Inagaki F."/>
            <person name="Takami H."/>
        </authorList>
    </citation>
    <scope>NUCLEOTIDE SEQUENCE</scope>
    <source>
        <strain evidence="1">Expedition CK06-06</strain>
    </source>
</reference>
<evidence type="ECO:0000313" key="1">
    <source>
        <dbReference type="EMBL" id="GAI86894.1"/>
    </source>
</evidence>
<gene>
    <name evidence="1" type="ORF">S12H4_12954</name>
</gene>
<accession>X1U3L1</accession>
<proteinExistence type="predicted"/>
<organism evidence="1">
    <name type="scientific">marine sediment metagenome</name>
    <dbReference type="NCBI Taxonomy" id="412755"/>
    <lineage>
        <taxon>unclassified sequences</taxon>
        <taxon>metagenomes</taxon>
        <taxon>ecological metagenomes</taxon>
    </lineage>
</organism>
<feature type="non-terminal residue" evidence="1">
    <location>
        <position position="1"/>
    </location>
</feature>
<name>X1U3L1_9ZZZZ</name>
<sequence>LKHILPNCISPIMVQASMDLGGIILTLAAFKFFRIGCSSPYSGVGFDNQY</sequence>
<protein>
    <submittedName>
        <fullName evidence="1">Uncharacterized protein</fullName>
    </submittedName>
</protein>
<dbReference type="AlphaFoldDB" id="X1U3L1"/>
<comment type="caution">
    <text evidence="1">The sequence shown here is derived from an EMBL/GenBank/DDBJ whole genome shotgun (WGS) entry which is preliminary data.</text>
</comment>
<dbReference type="EMBL" id="BARW01006178">
    <property type="protein sequence ID" value="GAI86894.1"/>
    <property type="molecule type" value="Genomic_DNA"/>
</dbReference>